<gene>
    <name evidence="2" type="ORF">CHC_T00005043001</name>
</gene>
<reference evidence="3" key="1">
    <citation type="journal article" date="2013" name="Proc. Natl. Acad. Sci. U.S.A.">
        <title>Genome structure and metabolic features in the red seaweed Chondrus crispus shed light on evolution of the Archaeplastida.</title>
        <authorList>
            <person name="Collen J."/>
            <person name="Porcel B."/>
            <person name="Carre W."/>
            <person name="Ball S.G."/>
            <person name="Chaparro C."/>
            <person name="Tonon T."/>
            <person name="Barbeyron T."/>
            <person name="Michel G."/>
            <person name="Noel B."/>
            <person name="Valentin K."/>
            <person name="Elias M."/>
            <person name="Artiguenave F."/>
            <person name="Arun A."/>
            <person name="Aury J.M."/>
            <person name="Barbosa-Neto J.F."/>
            <person name="Bothwell J.H."/>
            <person name="Bouget F.Y."/>
            <person name="Brillet L."/>
            <person name="Cabello-Hurtado F."/>
            <person name="Capella-Gutierrez S."/>
            <person name="Charrier B."/>
            <person name="Cladiere L."/>
            <person name="Cock J.M."/>
            <person name="Coelho S.M."/>
            <person name="Colleoni C."/>
            <person name="Czjzek M."/>
            <person name="Da Silva C."/>
            <person name="Delage L."/>
            <person name="Denoeud F."/>
            <person name="Deschamps P."/>
            <person name="Dittami S.M."/>
            <person name="Gabaldon T."/>
            <person name="Gachon C.M."/>
            <person name="Groisillier A."/>
            <person name="Herve C."/>
            <person name="Jabbari K."/>
            <person name="Katinka M."/>
            <person name="Kloareg B."/>
            <person name="Kowalczyk N."/>
            <person name="Labadie K."/>
            <person name="Leblanc C."/>
            <person name="Lopez P.J."/>
            <person name="McLachlan D.H."/>
            <person name="Meslet-Cladiere L."/>
            <person name="Moustafa A."/>
            <person name="Nehr Z."/>
            <person name="Nyvall Collen P."/>
            <person name="Panaud O."/>
            <person name="Partensky F."/>
            <person name="Poulain J."/>
            <person name="Rensing S.A."/>
            <person name="Rousvoal S."/>
            <person name="Samson G."/>
            <person name="Symeonidi A."/>
            <person name="Weissenbach J."/>
            <person name="Zambounis A."/>
            <person name="Wincker P."/>
            <person name="Boyen C."/>
        </authorList>
    </citation>
    <scope>NUCLEOTIDE SEQUENCE [LARGE SCALE GENOMIC DNA]</scope>
    <source>
        <strain evidence="3">cv. Stackhouse</strain>
    </source>
</reference>
<keyword evidence="3" id="KW-1185">Reference proteome</keyword>
<evidence type="ECO:0000313" key="2">
    <source>
        <dbReference type="EMBL" id="CDF36707.1"/>
    </source>
</evidence>
<dbReference type="KEGG" id="ccp:CHC_T00005043001"/>
<dbReference type="Proteomes" id="UP000012073">
    <property type="component" value="Unassembled WGS sequence"/>
</dbReference>
<feature type="region of interest" description="Disordered" evidence="1">
    <location>
        <begin position="1"/>
        <end position="33"/>
    </location>
</feature>
<organism evidence="2 3">
    <name type="scientific">Chondrus crispus</name>
    <name type="common">Carrageen Irish moss</name>
    <name type="synonym">Polymorpha crispa</name>
    <dbReference type="NCBI Taxonomy" id="2769"/>
    <lineage>
        <taxon>Eukaryota</taxon>
        <taxon>Rhodophyta</taxon>
        <taxon>Florideophyceae</taxon>
        <taxon>Rhodymeniophycidae</taxon>
        <taxon>Gigartinales</taxon>
        <taxon>Gigartinaceae</taxon>
        <taxon>Chondrus</taxon>
    </lineage>
</organism>
<dbReference type="GeneID" id="17324245"/>
<dbReference type="EMBL" id="HG001798">
    <property type="protein sequence ID" value="CDF36707.1"/>
    <property type="molecule type" value="Genomic_DNA"/>
</dbReference>
<feature type="compositionally biased region" description="Basic and acidic residues" evidence="1">
    <location>
        <begin position="15"/>
        <end position="33"/>
    </location>
</feature>
<dbReference type="AlphaFoldDB" id="R7QDW4"/>
<evidence type="ECO:0000313" key="3">
    <source>
        <dbReference type="Proteomes" id="UP000012073"/>
    </source>
</evidence>
<protein>
    <submittedName>
        <fullName evidence="2">Uncharacterized protein</fullName>
    </submittedName>
</protein>
<sequence length="33" mass="3478">MAAAGVCATGQTGVRSKEDVRTDGVRGERKRQS</sequence>
<evidence type="ECO:0000256" key="1">
    <source>
        <dbReference type="SAM" id="MobiDB-lite"/>
    </source>
</evidence>
<proteinExistence type="predicted"/>
<dbReference type="RefSeq" id="XP_005716526.1">
    <property type="nucleotide sequence ID" value="XM_005716469.1"/>
</dbReference>
<name>R7QDW4_CHOCR</name>
<dbReference type="Gramene" id="CDF36707">
    <property type="protein sequence ID" value="CDF36707"/>
    <property type="gene ID" value="CHC_T00005043001"/>
</dbReference>
<accession>R7QDW4</accession>